<evidence type="ECO:0000256" key="4">
    <source>
        <dbReference type="ARBA" id="ARBA00048988"/>
    </source>
</evidence>
<evidence type="ECO:0000313" key="10">
    <source>
        <dbReference type="Proteomes" id="UP001596118"/>
    </source>
</evidence>
<reference evidence="9 10" key="1">
    <citation type="journal article" date="2019" name="Int. J. Syst. Evol. Microbiol.">
        <title>The Global Catalogue of Microorganisms (GCM) 10K type strain sequencing project: providing services to taxonomists for standard genome sequencing and annotation.</title>
        <authorList>
            <consortium name="The Broad Institute Genomics Platform"/>
            <consortium name="The Broad Institute Genome Sequencing Center for Infectious Disease"/>
            <person name="Wu L."/>
            <person name="Ma J."/>
        </authorList>
    </citation>
    <scope>NUCLEOTIDE SEQUENCE [LARGE SCALE GENOMIC DNA]</scope>
    <source>
        <strain evidence="9 10">CGMCC 1.12124</strain>
    </source>
</reference>
<dbReference type="PANTHER" id="PTHR42957">
    <property type="entry name" value="HELICASE MJ1565-RELATED"/>
    <property type="match status" value="1"/>
</dbReference>
<dbReference type="InterPro" id="IPR008571">
    <property type="entry name" value="HerA-like"/>
</dbReference>
<keyword evidence="5" id="KW-0175">Coiled coil</keyword>
<dbReference type="GO" id="GO:0043139">
    <property type="term" value="F:5'-3' DNA helicase activity"/>
    <property type="evidence" value="ECO:0007669"/>
    <property type="project" value="UniProtKB-EC"/>
</dbReference>
<feature type="region of interest" description="Disordered" evidence="6">
    <location>
        <begin position="566"/>
        <end position="670"/>
    </location>
</feature>
<keyword evidence="9" id="KW-0347">Helicase</keyword>
<accession>A0ABD5QX61</accession>
<evidence type="ECO:0000256" key="5">
    <source>
        <dbReference type="SAM" id="Coils"/>
    </source>
</evidence>
<dbReference type="SUPFAM" id="SSF52540">
    <property type="entry name" value="P-loop containing nucleoside triphosphate hydrolases"/>
    <property type="match status" value="1"/>
</dbReference>
<dbReference type="Pfam" id="PF01935">
    <property type="entry name" value="DUF87"/>
    <property type="match status" value="1"/>
</dbReference>
<evidence type="ECO:0000256" key="3">
    <source>
        <dbReference type="ARBA" id="ARBA00048954"/>
    </source>
</evidence>
<dbReference type="EMBL" id="JBHSKY010000001">
    <property type="protein sequence ID" value="MFC5277265.1"/>
    <property type="molecule type" value="Genomic_DNA"/>
</dbReference>
<comment type="similarity">
    <text evidence="1">Belongs to the HerA family.</text>
</comment>
<keyword evidence="9" id="KW-0547">Nucleotide-binding</keyword>
<evidence type="ECO:0000256" key="1">
    <source>
        <dbReference type="ARBA" id="ARBA00007816"/>
    </source>
</evidence>
<evidence type="ECO:0000313" key="9">
    <source>
        <dbReference type="EMBL" id="MFC5277265.1"/>
    </source>
</evidence>
<feature type="compositionally biased region" description="Acidic residues" evidence="6">
    <location>
        <begin position="613"/>
        <end position="623"/>
    </location>
</feature>
<dbReference type="RefSeq" id="WP_256411992.1">
    <property type="nucleotide sequence ID" value="NZ_JANHDM010000007.1"/>
</dbReference>
<feature type="coiled-coil region" evidence="5">
    <location>
        <begin position="294"/>
        <end position="335"/>
    </location>
</feature>
<keyword evidence="9" id="KW-0067">ATP-binding</keyword>
<feature type="domain" description="Winged helix" evidence="8">
    <location>
        <begin position="457"/>
        <end position="575"/>
    </location>
</feature>
<comment type="caution">
    <text evidence="9">The sequence shown here is derived from an EMBL/GenBank/DDBJ whole genome shotgun (WGS) entry which is preliminary data.</text>
</comment>
<feature type="domain" description="Helicase HerA central" evidence="7">
    <location>
        <begin position="21"/>
        <end position="111"/>
    </location>
</feature>
<dbReference type="InterPro" id="IPR027417">
    <property type="entry name" value="P-loop_NTPase"/>
</dbReference>
<dbReference type="AlphaFoldDB" id="A0ABD5QX61"/>
<dbReference type="Pfam" id="PF26491">
    <property type="entry name" value="WH_Halo"/>
    <property type="match status" value="1"/>
</dbReference>
<organism evidence="9 10">
    <name type="scientific">Halorubrum rubrum</name>
    <dbReference type="NCBI Taxonomy" id="1126240"/>
    <lineage>
        <taxon>Archaea</taxon>
        <taxon>Methanobacteriati</taxon>
        <taxon>Methanobacteriota</taxon>
        <taxon>Stenosarchaea group</taxon>
        <taxon>Halobacteria</taxon>
        <taxon>Halobacteriales</taxon>
        <taxon>Haloferacaceae</taxon>
        <taxon>Halorubrum</taxon>
    </lineage>
</organism>
<dbReference type="GO" id="GO:0043138">
    <property type="term" value="F:3'-5' DNA helicase activity"/>
    <property type="evidence" value="ECO:0007669"/>
    <property type="project" value="UniProtKB-EC"/>
</dbReference>
<dbReference type="PANTHER" id="PTHR42957:SF1">
    <property type="entry name" value="HELICASE MJ1565-RELATED"/>
    <property type="match status" value="1"/>
</dbReference>
<evidence type="ECO:0000256" key="2">
    <source>
        <dbReference type="ARBA" id="ARBA00034617"/>
    </source>
</evidence>
<comment type="catalytic activity">
    <reaction evidence="4">
        <text>ATP + H2O = ADP + phosphate + H(+)</text>
        <dbReference type="Rhea" id="RHEA:13065"/>
        <dbReference type="ChEBI" id="CHEBI:15377"/>
        <dbReference type="ChEBI" id="CHEBI:15378"/>
        <dbReference type="ChEBI" id="CHEBI:30616"/>
        <dbReference type="ChEBI" id="CHEBI:43474"/>
        <dbReference type="ChEBI" id="CHEBI:456216"/>
        <dbReference type="EC" id="5.6.2.4"/>
    </reaction>
</comment>
<feature type="region of interest" description="Disordered" evidence="6">
    <location>
        <begin position="352"/>
        <end position="450"/>
    </location>
</feature>
<protein>
    <submittedName>
        <fullName evidence="9">Helicase HerA domain-containing protein</fullName>
    </submittedName>
</protein>
<feature type="compositionally biased region" description="Basic and acidic residues" evidence="6">
    <location>
        <begin position="414"/>
        <end position="429"/>
    </location>
</feature>
<comment type="catalytic activity">
    <reaction evidence="2">
        <text>Couples ATP hydrolysis with the unwinding of duplex DNA by translocating in the 3'-5' direction.</text>
        <dbReference type="EC" id="5.6.2.4"/>
    </reaction>
</comment>
<gene>
    <name evidence="9" type="ORF">ACFPM1_00590</name>
</gene>
<name>A0ABD5QX61_9EURY</name>
<keyword evidence="10" id="KW-1185">Reference proteome</keyword>
<comment type="catalytic activity">
    <reaction evidence="3">
        <text>ATP + H2O = ADP + phosphate + H(+)</text>
        <dbReference type="Rhea" id="RHEA:13065"/>
        <dbReference type="ChEBI" id="CHEBI:15377"/>
        <dbReference type="ChEBI" id="CHEBI:15378"/>
        <dbReference type="ChEBI" id="CHEBI:30616"/>
        <dbReference type="ChEBI" id="CHEBI:43474"/>
        <dbReference type="ChEBI" id="CHEBI:456216"/>
        <dbReference type="EC" id="5.6.2.3"/>
    </reaction>
</comment>
<dbReference type="CDD" id="cd01127">
    <property type="entry name" value="TrwB_TraG_TraD_VirD4"/>
    <property type="match status" value="1"/>
</dbReference>
<proteinExistence type="inferred from homology"/>
<evidence type="ECO:0000259" key="7">
    <source>
        <dbReference type="Pfam" id="PF01935"/>
    </source>
</evidence>
<keyword evidence="9" id="KW-0378">Hydrolase</keyword>
<dbReference type="Gene3D" id="3.40.50.300">
    <property type="entry name" value="P-loop containing nucleotide triphosphate hydrolases"/>
    <property type="match status" value="1"/>
</dbReference>
<dbReference type="Proteomes" id="UP001596118">
    <property type="component" value="Unassembled WGS sequence"/>
</dbReference>
<evidence type="ECO:0000259" key="8">
    <source>
        <dbReference type="Pfam" id="PF26491"/>
    </source>
</evidence>
<evidence type="ECO:0000256" key="6">
    <source>
        <dbReference type="SAM" id="MobiDB-lite"/>
    </source>
</evidence>
<dbReference type="InterPro" id="IPR002789">
    <property type="entry name" value="HerA_central"/>
</dbReference>
<sequence length="670" mass="72018">MTEQETIHVADVSEGIGGDATAEPGSPVELPVVDVLTGRSFITGKSGSGKSNTASVVIENLLSNGFPVMIVDTDGEYYGLKEEYEILHAGADDECDIVVSPEHAEKLANLALEQNVPIILDVSGYLEEDTANELLLEVVKQLFAKEKRLKKPFLLVVEECHEYIPEGGGMDETGKMLIKVGKRGRKHGLGIVGISQRPADVKKDFITQCDWLCWHRLTWDNDTKVVGRILGSKYASAVEDLGDGEAFLMTDWDESIRRIQFHRKETFDAGATPGLDDFERPELKSVSSDLVGELQSISDEKARRESELADLRQELEKRDQRIRQLEGELEEARDLSDMADQFAQALLGKAEAPYRGGSGRSVASEERLNQSGLGEYDEGPTGERMDDGGSTSEGTADAAGIADTEAEGEASTARADDGEGGTDRTDGNREGSAGDETDGPPAADVDPVTRSDVAEGALRFDDAIELGTREAVIDELRGRIEALPELSRGMLRHYRREGVSDPVAAHIDAGGDGDAGHAYSRHRPIRKAGLIRHAGRGHYAYAVPDLIREAYADRLDEPAVRETVREVETAFVPTGERSYPPDATPEELGGGDAWTGRTAERPADEGVGSATEEPTDGTIEEGDSSGRSGSVATDDGAGSPPRTGRLSETARRIAERGAAGSEDGSDGAER</sequence>
<dbReference type="InterPro" id="IPR058885">
    <property type="entry name" value="WHD_halobact"/>
</dbReference>